<evidence type="ECO:0000313" key="2">
    <source>
        <dbReference type="EMBL" id="TCL64794.1"/>
    </source>
</evidence>
<gene>
    <name evidence="2" type="ORF">EDC14_101893</name>
</gene>
<organism evidence="2 3">
    <name type="scientific">Hydrogenispora ethanolica</name>
    <dbReference type="NCBI Taxonomy" id="1082276"/>
    <lineage>
        <taxon>Bacteria</taxon>
        <taxon>Bacillati</taxon>
        <taxon>Bacillota</taxon>
        <taxon>Hydrogenispora</taxon>
    </lineage>
</organism>
<dbReference type="EMBL" id="SLUN01000018">
    <property type="protein sequence ID" value="TCL64794.1"/>
    <property type="molecule type" value="Genomic_DNA"/>
</dbReference>
<evidence type="ECO:0000259" key="1">
    <source>
        <dbReference type="Pfam" id="PF04028"/>
    </source>
</evidence>
<reference evidence="2 3" key="1">
    <citation type="submission" date="2019-03" db="EMBL/GenBank/DDBJ databases">
        <title>Genomic Encyclopedia of Type Strains, Phase IV (KMG-IV): sequencing the most valuable type-strain genomes for metagenomic binning, comparative biology and taxonomic classification.</title>
        <authorList>
            <person name="Goeker M."/>
        </authorList>
    </citation>
    <scope>NUCLEOTIDE SEQUENCE [LARGE SCALE GENOMIC DNA]</scope>
    <source>
        <strain evidence="2 3">LX-B</strain>
    </source>
</reference>
<protein>
    <recommendedName>
        <fullName evidence="1">DUF374 domain-containing protein</fullName>
    </recommendedName>
</protein>
<dbReference type="InterPro" id="IPR007172">
    <property type="entry name" value="DUF374"/>
</dbReference>
<sequence>MGRFTRQLKKKFTTQAIVSVGFWLVALLGRTLRYRVIGREQLEQFHGKQGFILNSWHGQQMLGFCFFRGCGYYILSSLSRDGDYSSSIMSRFGWRIIRGSTSKGAVRGLIELLRVLREGAGVALTPDGPRGPLYHIEPGGIYLAQKTGAPLIPVAFVFDRKWVMKRSWDQFVIPKPFARCVAYFGEPIFVTAKLTEEQLALEQQRLRDAIHEANRRGEEILQQWLGRA</sequence>
<evidence type="ECO:0000313" key="3">
    <source>
        <dbReference type="Proteomes" id="UP000295008"/>
    </source>
</evidence>
<feature type="domain" description="DUF374" evidence="1">
    <location>
        <begin position="66"/>
        <end position="132"/>
    </location>
</feature>
<dbReference type="OrthoDB" id="9810508at2"/>
<dbReference type="RefSeq" id="WP_132015118.1">
    <property type="nucleotide sequence ID" value="NZ_SLUN01000018.1"/>
</dbReference>
<proteinExistence type="predicted"/>
<dbReference type="Proteomes" id="UP000295008">
    <property type="component" value="Unassembled WGS sequence"/>
</dbReference>
<name>A0A4R1RFQ3_HYDET</name>
<accession>A0A4R1RFQ3</accession>
<keyword evidence="3" id="KW-1185">Reference proteome</keyword>
<dbReference type="AlphaFoldDB" id="A0A4R1RFQ3"/>
<dbReference type="Pfam" id="PF04028">
    <property type="entry name" value="DUF374"/>
    <property type="match status" value="1"/>
</dbReference>
<dbReference type="CDD" id="cd07983">
    <property type="entry name" value="LPLAT_DUF374-like"/>
    <property type="match status" value="1"/>
</dbReference>
<comment type="caution">
    <text evidence="2">The sequence shown here is derived from an EMBL/GenBank/DDBJ whole genome shotgun (WGS) entry which is preliminary data.</text>
</comment>